<evidence type="ECO:0000313" key="6">
    <source>
        <dbReference type="EMBL" id="KZL92465.1"/>
    </source>
</evidence>
<dbReference type="SUPFAM" id="SSF52172">
    <property type="entry name" value="CheY-like"/>
    <property type="match status" value="1"/>
</dbReference>
<dbReference type="PATRIC" id="fig|1121326.3.peg.2271"/>
<dbReference type="PANTHER" id="PTHR43228:SF1">
    <property type="entry name" value="TWO-COMPONENT RESPONSE REGULATOR ARR22"/>
    <property type="match status" value="1"/>
</dbReference>
<dbReference type="STRING" id="1121326.CLMAG_22740"/>
<dbReference type="InterPro" id="IPR011006">
    <property type="entry name" value="CheY-like_superfamily"/>
</dbReference>
<feature type="region of interest" description="Disordered" evidence="4">
    <location>
        <begin position="124"/>
        <end position="164"/>
    </location>
</feature>
<dbReference type="SMART" id="SM00448">
    <property type="entry name" value="REC"/>
    <property type="match status" value="1"/>
</dbReference>
<dbReference type="InterPro" id="IPR001789">
    <property type="entry name" value="Sig_transdc_resp-reg_receiver"/>
</dbReference>
<gene>
    <name evidence="6" type="primary">cheY_5</name>
    <name evidence="6" type="ORF">CLMAG_22740</name>
</gene>
<dbReference type="Gene3D" id="3.40.50.2300">
    <property type="match status" value="1"/>
</dbReference>
<feature type="modified residue" description="4-aspartylphosphate" evidence="3">
    <location>
        <position position="53"/>
    </location>
</feature>
<proteinExistence type="predicted"/>
<evidence type="ECO:0000259" key="5">
    <source>
        <dbReference type="PROSITE" id="PS50110"/>
    </source>
</evidence>
<dbReference type="PANTHER" id="PTHR43228">
    <property type="entry name" value="TWO-COMPONENT RESPONSE REGULATOR"/>
    <property type="match status" value="1"/>
</dbReference>
<organism evidence="6 7">
    <name type="scientific">Clostridium magnum DSM 2767</name>
    <dbReference type="NCBI Taxonomy" id="1121326"/>
    <lineage>
        <taxon>Bacteria</taxon>
        <taxon>Bacillati</taxon>
        <taxon>Bacillota</taxon>
        <taxon>Clostridia</taxon>
        <taxon>Eubacteriales</taxon>
        <taxon>Clostridiaceae</taxon>
        <taxon>Clostridium</taxon>
    </lineage>
</organism>
<keyword evidence="7" id="KW-1185">Reference proteome</keyword>
<dbReference type="AlphaFoldDB" id="A0A162TCE5"/>
<dbReference type="Pfam" id="PF00072">
    <property type="entry name" value="Response_reg"/>
    <property type="match status" value="1"/>
</dbReference>
<dbReference type="Proteomes" id="UP000076603">
    <property type="component" value="Unassembled WGS sequence"/>
</dbReference>
<comment type="caution">
    <text evidence="6">The sequence shown here is derived from an EMBL/GenBank/DDBJ whole genome shotgun (WGS) entry which is preliminary data.</text>
</comment>
<dbReference type="PROSITE" id="PS50110">
    <property type="entry name" value="RESPONSE_REGULATORY"/>
    <property type="match status" value="1"/>
</dbReference>
<keyword evidence="3" id="KW-0597">Phosphoprotein</keyword>
<reference evidence="6 7" key="1">
    <citation type="submission" date="2016-04" db="EMBL/GenBank/DDBJ databases">
        <title>Genome sequence of Clostridium magnum DSM 2767.</title>
        <authorList>
            <person name="Poehlein A."/>
            <person name="Uhlig R."/>
            <person name="Fischer R."/>
            <person name="Bahl H."/>
            <person name="Daniel R."/>
        </authorList>
    </citation>
    <scope>NUCLEOTIDE SEQUENCE [LARGE SCALE GENOMIC DNA]</scope>
    <source>
        <strain evidence="6 7">DSM 2767</strain>
    </source>
</reference>
<evidence type="ECO:0000256" key="3">
    <source>
        <dbReference type="PROSITE-ProRule" id="PRU00169"/>
    </source>
</evidence>
<evidence type="ECO:0000256" key="1">
    <source>
        <dbReference type="ARBA" id="ARBA00018672"/>
    </source>
</evidence>
<evidence type="ECO:0000313" key="7">
    <source>
        <dbReference type="Proteomes" id="UP000076603"/>
    </source>
</evidence>
<dbReference type="InterPro" id="IPR052048">
    <property type="entry name" value="ST_Response_Regulator"/>
</dbReference>
<dbReference type="GO" id="GO:0000160">
    <property type="term" value="P:phosphorelay signal transduction system"/>
    <property type="evidence" value="ECO:0007669"/>
    <property type="project" value="InterPro"/>
</dbReference>
<protein>
    <recommendedName>
        <fullName evidence="1">Stage 0 sporulation protein A homolog</fullName>
    </recommendedName>
</protein>
<evidence type="ECO:0000256" key="2">
    <source>
        <dbReference type="ARBA" id="ARBA00024867"/>
    </source>
</evidence>
<accession>A0A162TCE5</accession>
<dbReference type="EMBL" id="LWAE01000002">
    <property type="protein sequence ID" value="KZL92465.1"/>
    <property type="molecule type" value="Genomic_DNA"/>
</dbReference>
<feature type="compositionally biased region" description="Basic and acidic residues" evidence="4">
    <location>
        <begin position="133"/>
        <end position="164"/>
    </location>
</feature>
<sequence>MKKIMIVDDSVIIRQRLKELFKTKGFDVVAEVESGEKAIRKFRECKPDIVTMDITLPGISGIEAVKKLIEMDSNIKIIMITAMGERTTVLEAIRLGAVNFIVKPFQEAKVMEVIHEVLGISPGEEEQWTQEMEDSKAKQEYNNEENIKDTNKEIDGEKDDTFID</sequence>
<feature type="domain" description="Response regulatory" evidence="5">
    <location>
        <begin position="3"/>
        <end position="118"/>
    </location>
</feature>
<dbReference type="OrthoDB" id="9779069at2"/>
<name>A0A162TCE5_9CLOT</name>
<evidence type="ECO:0000256" key="4">
    <source>
        <dbReference type="SAM" id="MobiDB-lite"/>
    </source>
</evidence>
<dbReference type="RefSeq" id="WP_066621972.1">
    <property type="nucleotide sequence ID" value="NZ_FQXL01000023.1"/>
</dbReference>
<comment type="function">
    <text evidence="2">May play the central regulatory role in sporulation. It may be an element of the effector pathway responsible for the activation of sporulation genes in response to nutritional stress. Spo0A may act in concert with spo0H (a sigma factor) to control the expression of some genes that are critical to the sporulation process.</text>
</comment>